<gene>
    <name evidence="1" type="ORF">pKpnB199_00166</name>
</gene>
<geneLocation type="plasmid" evidence="1">
    <name>pKpnB199</name>
</geneLocation>
<name>A0A7S5L2T1_KLEPN</name>
<evidence type="ECO:0000313" key="1">
    <source>
        <dbReference type="EMBL" id="QGW58650.1"/>
    </source>
</evidence>
<keyword evidence="1" id="KW-0614">Plasmid</keyword>
<accession>A0A7S5L2T1</accession>
<dbReference type="RefSeq" id="WP_044715446.1">
    <property type="nucleotide sequence ID" value="NZ_CP100511.1"/>
</dbReference>
<dbReference type="AlphaFoldDB" id="A0A7S5L2T1"/>
<dbReference type="Pfam" id="PF18163">
    <property type="entry name" value="LD_cluster2"/>
    <property type="match status" value="1"/>
</dbReference>
<reference evidence="1" key="1">
    <citation type="submission" date="2019-02" db="EMBL/GenBank/DDBJ databases">
        <title>Klebsiella pneumoniae strain B199 multidrug resistance plasmid pKpnB199.</title>
        <authorList>
            <person name="Navon-Venezia S."/>
            <person name="Kondratyeva K."/>
            <person name="Gancz A."/>
        </authorList>
    </citation>
    <scope>NUCLEOTIDE SEQUENCE</scope>
    <source>
        <strain evidence="1">B199</strain>
        <plasmid evidence="1">pKpnB199</plasmid>
    </source>
</reference>
<protein>
    <submittedName>
        <fullName evidence="1">Uncharacterized protein</fullName>
    </submittedName>
</protein>
<sequence length="270" mass="30032">MAYREALSQQVIAISISDSPDMPLLGLSEQHLSDAMTEISRHLLALGSRIVYGGDLRINGFTSLLFELVSRHRRDADEGDERPSVLNYLAWPVHMQKDEAELIALSNHLSGMAELVLFDRDGSQLQLQERIQRAVVTPLEDDWRIGLTAMRNAMLRDTHARIVLGGRIEGYKGTMPGIAEEALMSIKAKQPLFIMGGFGGCARDVAESLNIASPISSAEKHWPGREMFNGFTFDDLNNGLSQEENIILAQTPHVDQGITMILRGLFRKYS</sequence>
<organism evidence="1">
    <name type="scientific">Klebsiella pneumoniae</name>
    <dbReference type="NCBI Taxonomy" id="573"/>
    <lineage>
        <taxon>Bacteria</taxon>
        <taxon>Pseudomonadati</taxon>
        <taxon>Pseudomonadota</taxon>
        <taxon>Gammaproteobacteria</taxon>
        <taxon>Enterobacterales</taxon>
        <taxon>Enterobacteriaceae</taxon>
        <taxon>Klebsiella/Raoultella group</taxon>
        <taxon>Klebsiella</taxon>
        <taxon>Klebsiella pneumoniae complex</taxon>
    </lineage>
</organism>
<dbReference type="EMBL" id="MK552108">
    <property type="protein sequence ID" value="QGW58650.1"/>
    <property type="molecule type" value="Genomic_DNA"/>
</dbReference>
<dbReference type="InterPro" id="IPR041160">
    <property type="entry name" value="LD_cluster2"/>
</dbReference>
<proteinExistence type="predicted"/>